<evidence type="ECO:0000256" key="11">
    <source>
        <dbReference type="ARBA" id="ARBA00022989"/>
    </source>
</evidence>
<dbReference type="GO" id="GO:0003954">
    <property type="term" value="F:NADH dehydrogenase activity"/>
    <property type="evidence" value="ECO:0007669"/>
    <property type="project" value="TreeGrafter"/>
</dbReference>
<evidence type="ECO:0000256" key="13">
    <source>
        <dbReference type="ARBA" id="ARBA00023075"/>
    </source>
</evidence>
<evidence type="ECO:0000256" key="15">
    <source>
        <dbReference type="ARBA" id="ARBA00023136"/>
    </source>
</evidence>
<dbReference type="InterPro" id="IPR001516">
    <property type="entry name" value="Proton_antipo_N"/>
</dbReference>
<feature type="domain" description="NADH:quinone oxidoreductase/Mrp antiporter transmembrane" evidence="18">
    <location>
        <begin position="104"/>
        <end position="369"/>
    </location>
</feature>
<comment type="subcellular location">
    <subcellularLocation>
        <location evidence="2">Mitochondrion inner membrane</location>
        <topology evidence="2">Multi-pass membrane protein</topology>
    </subcellularLocation>
</comment>
<evidence type="ECO:0000256" key="14">
    <source>
        <dbReference type="ARBA" id="ARBA00023128"/>
    </source>
</evidence>
<organism evidence="21">
    <name type="scientific">Scolytus seulensis</name>
    <dbReference type="NCBI Taxonomy" id="1230772"/>
    <lineage>
        <taxon>Eukaryota</taxon>
        <taxon>Metazoa</taxon>
        <taxon>Ecdysozoa</taxon>
        <taxon>Arthropoda</taxon>
        <taxon>Hexapoda</taxon>
        <taxon>Insecta</taxon>
        <taxon>Pterygota</taxon>
        <taxon>Neoptera</taxon>
        <taxon>Endopterygota</taxon>
        <taxon>Coleoptera</taxon>
        <taxon>Polyphaga</taxon>
        <taxon>Cucujiformia</taxon>
        <taxon>Curculionidae</taxon>
        <taxon>Scolytinae</taxon>
        <taxon>Scolytus</taxon>
    </lineage>
</organism>
<dbReference type="RefSeq" id="YP_009742182.1">
    <property type="nucleotide sequence ID" value="NC_046588.1"/>
</dbReference>
<comment type="function">
    <text evidence="17">Core subunit of the mitochondrial membrane respiratory chain NADH dehydrogenase (Complex I) which catalyzes electron transfer from NADH through the respiratory chain, using ubiquinone as an electron acceptor. Essential for the catalytic activity and assembly of complex I.</text>
</comment>
<feature type="transmembrane region" description="Helical" evidence="17">
    <location>
        <begin position="443"/>
        <end position="465"/>
    </location>
</feature>
<dbReference type="Pfam" id="PF00662">
    <property type="entry name" value="Proton_antipo_N"/>
    <property type="match status" value="1"/>
</dbReference>
<dbReference type="CTD" id="67122142"/>
<evidence type="ECO:0000259" key="18">
    <source>
        <dbReference type="Pfam" id="PF00361"/>
    </source>
</evidence>
<dbReference type="AlphaFoldDB" id="A0A6G6C8R9"/>
<dbReference type="Pfam" id="PF00361">
    <property type="entry name" value="Proton_antipo_M"/>
    <property type="match status" value="1"/>
</dbReference>
<dbReference type="GO" id="GO:0015990">
    <property type="term" value="P:electron transport coupled proton transport"/>
    <property type="evidence" value="ECO:0007669"/>
    <property type="project" value="TreeGrafter"/>
</dbReference>
<feature type="transmembrane region" description="Helical" evidence="17">
    <location>
        <begin position="87"/>
        <end position="114"/>
    </location>
</feature>
<dbReference type="Pfam" id="PF06455">
    <property type="entry name" value="NADH5_C"/>
    <property type="match status" value="1"/>
</dbReference>
<evidence type="ECO:0000256" key="9">
    <source>
        <dbReference type="ARBA" id="ARBA00022967"/>
    </source>
</evidence>
<evidence type="ECO:0000256" key="7">
    <source>
        <dbReference type="ARBA" id="ARBA00022692"/>
    </source>
</evidence>
<feature type="domain" description="NADH dehydrogenase subunit 5 C-terminal" evidence="20">
    <location>
        <begin position="385"/>
        <end position="564"/>
    </location>
</feature>
<evidence type="ECO:0000256" key="17">
    <source>
        <dbReference type="RuleBase" id="RU003404"/>
    </source>
</evidence>
<feature type="transmembrane region" description="Helical" evidence="17">
    <location>
        <begin position="166"/>
        <end position="188"/>
    </location>
</feature>
<keyword evidence="7 17" id="KW-0812">Transmembrane</keyword>
<feature type="transmembrane region" description="Helical" evidence="17">
    <location>
        <begin position="373"/>
        <end position="395"/>
    </location>
</feature>
<keyword evidence="8" id="KW-0999">Mitochondrion inner membrane</keyword>
<dbReference type="GO" id="GO:0005743">
    <property type="term" value="C:mitochondrial inner membrane"/>
    <property type="evidence" value="ECO:0007669"/>
    <property type="project" value="UniProtKB-SubCell"/>
</dbReference>
<proteinExistence type="inferred from homology"/>
<feature type="transmembrane region" description="Helical" evidence="17">
    <location>
        <begin position="208"/>
        <end position="227"/>
    </location>
</feature>
<reference evidence="21" key="1">
    <citation type="submission" date="2019-03" db="EMBL/GenBank/DDBJ databases">
        <title>The comparison of Scolytus schevyrewi and Scolytus seulensis.</title>
        <authorList>
            <person name="Zhang L."/>
            <person name="Wang J."/>
        </authorList>
    </citation>
    <scope>NUCLEOTIDE SEQUENCE</scope>
</reference>
<keyword evidence="15 17" id="KW-0472">Membrane</keyword>
<sequence>MLTSKTFSLYFLAVSLIFYLFGAYFIILDKSFYVELNFLYFNSVNLCFVMLFDWVSLTFMSFVFFISSVIMEYTTEYMSSEETISRFIYLMVMFVFSMFFMVFSLNLVSILLGWDGLGLVSYALVVYYQNVKSFNAGMLTALLNRLGDAALLILIGSTMDLGSWSLIKYVSVFDLGSAGLFIVVAAITKSAQIPFSSWLPAAMAAPTPVSSLVHSSTLVTAGVYLLLRFSQFSQFAMAQLSLLALATSLMAGLGASWEYDLKKIVALSTLSQLGFMIFLLSLGSFSLAFFHLLMHALFKALLFMCAGAIIHSLNGSQDIRLMGGISQKMTLTSTCFIISSVALMGIPFLSGFYSKDLMAEAFSMGIYSLFEYSMFYLSIGATVAYSARLLLYLFWEFPRMPSLLSVDEDSSKGMFLSMIKLVFLVIFMGSVFSWLVLSTPYFIFLPSLMKLATIFMIMIGSVLGLEANVEKFYFFLKSILFVKTSSFISGMWNLPILSVSLNFFTLTTGKIMWKSLDHGWMEFYGSKNLFYLMLKLIFFNHNLLLGKLSACFVTLVFVSIYFFMWF</sequence>
<feature type="transmembrane region" description="Helical" evidence="17">
    <location>
        <begin position="415"/>
        <end position="437"/>
    </location>
</feature>
<dbReference type="GO" id="GO:0008137">
    <property type="term" value="F:NADH dehydrogenase (ubiquinone) activity"/>
    <property type="evidence" value="ECO:0007669"/>
    <property type="project" value="UniProtKB-EC"/>
</dbReference>
<keyword evidence="11 17" id="KW-1133">Transmembrane helix</keyword>
<gene>
    <name evidence="21" type="primary">nad5</name>
</gene>
<keyword evidence="5 17" id="KW-0813">Transport</keyword>
<geneLocation type="mitochondrion" evidence="21"/>
<accession>A0A6G6C8R9</accession>
<feature type="transmembrane region" description="Helical" evidence="17">
    <location>
        <begin position="277"/>
        <end position="310"/>
    </location>
</feature>
<evidence type="ECO:0000313" key="21">
    <source>
        <dbReference type="EMBL" id="QID77565.1"/>
    </source>
</evidence>
<name>A0A6G6C8R9_9CUCU</name>
<evidence type="ECO:0000259" key="19">
    <source>
        <dbReference type="Pfam" id="PF00662"/>
    </source>
</evidence>
<comment type="similarity">
    <text evidence="17">Belongs to the complex I subunit 5 family.</text>
</comment>
<dbReference type="PRINTS" id="PR01434">
    <property type="entry name" value="NADHDHGNASE5"/>
</dbReference>
<protein>
    <recommendedName>
        <fullName evidence="4 17">NADH-ubiquinone oxidoreductase chain 5</fullName>
        <ecNumber evidence="3 17">7.1.1.2</ecNumber>
    </recommendedName>
</protein>
<dbReference type="EC" id="7.1.1.2" evidence="3 17"/>
<keyword evidence="6" id="KW-0679">Respiratory chain</keyword>
<dbReference type="InterPro" id="IPR010934">
    <property type="entry name" value="NADH_DH_su5_C"/>
</dbReference>
<comment type="function">
    <text evidence="1">Core subunit of the mitochondrial membrane respiratory chain NADH dehydrogenase (Complex I) that is believed to belong to the minimal assembly required for catalysis. Complex I functions in the transfer of electrons from NADH to the respiratory chain. The immediate electron acceptor for the enzyme is believed to be ubiquinone.</text>
</comment>
<dbReference type="InterPro" id="IPR001750">
    <property type="entry name" value="ND/Mrp_TM"/>
</dbReference>
<evidence type="ECO:0000256" key="5">
    <source>
        <dbReference type="ARBA" id="ARBA00022448"/>
    </source>
</evidence>
<keyword evidence="13 17" id="KW-0830">Ubiquinone</keyword>
<keyword evidence="12 17" id="KW-0520">NAD</keyword>
<feature type="transmembrane region" description="Helical" evidence="17">
    <location>
        <begin position="239"/>
        <end position="257"/>
    </location>
</feature>
<dbReference type="PANTHER" id="PTHR42829">
    <property type="entry name" value="NADH-UBIQUINONE OXIDOREDUCTASE CHAIN 5"/>
    <property type="match status" value="1"/>
</dbReference>
<evidence type="ECO:0000256" key="1">
    <source>
        <dbReference type="ARBA" id="ARBA00003257"/>
    </source>
</evidence>
<keyword evidence="10" id="KW-0249">Electron transport</keyword>
<dbReference type="PANTHER" id="PTHR42829:SF2">
    <property type="entry name" value="NADH-UBIQUINONE OXIDOREDUCTASE CHAIN 5"/>
    <property type="match status" value="1"/>
</dbReference>
<dbReference type="GeneID" id="44799129"/>
<evidence type="ECO:0000256" key="4">
    <source>
        <dbReference type="ARBA" id="ARBA00021096"/>
    </source>
</evidence>
<comment type="catalytic activity">
    <reaction evidence="16 17">
        <text>a ubiquinone + NADH + 5 H(+)(in) = a ubiquinol + NAD(+) + 4 H(+)(out)</text>
        <dbReference type="Rhea" id="RHEA:29091"/>
        <dbReference type="Rhea" id="RHEA-COMP:9565"/>
        <dbReference type="Rhea" id="RHEA-COMP:9566"/>
        <dbReference type="ChEBI" id="CHEBI:15378"/>
        <dbReference type="ChEBI" id="CHEBI:16389"/>
        <dbReference type="ChEBI" id="CHEBI:17976"/>
        <dbReference type="ChEBI" id="CHEBI:57540"/>
        <dbReference type="ChEBI" id="CHEBI:57945"/>
        <dbReference type="EC" id="7.1.1.2"/>
    </reaction>
</comment>
<keyword evidence="14 17" id="KW-0496">Mitochondrion</keyword>
<feature type="transmembrane region" description="Helical" evidence="17">
    <location>
        <begin position="39"/>
        <end position="66"/>
    </location>
</feature>
<feature type="transmembrane region" description="Helical" evidence="17">
    <location>
        <begin position="7"/>
        <end position="27"/>
    </location>
</feature>
<evidence type="ECO:0000256" key="3">
    <source>
        <dbReference type="ARBA" id="ARBA00012944"/>
    </source>
</evidence>
<keyword evidence="9" id="KW-1278">Translocase</keyword>
<evidence type="ECO:0000256" key="16">
    <source>
        <dbReference type="ARBA" id="ARBA00049551"/>
    </source>
</evidence>
<evidence type="ECO:0000256" key="6">
    <source>
        <dbReference type="ARBA" id="ARBA00022660"/>
    </source>
</evidence>
<dbReference type="GO" id="GO:0042773">
    <property type="term" value="P:ATP synthesis coupled electron transport"/>
    <property type="evidence" value="ECO:0007669"/>
    <property type="project" value="InterPro"/>
</dbReference>
<feature type="transmembrane region" description="Helical" evidence="17">
    <location>
        <begin position="543"/>
        <end position="564"/>
    </location>
</feature>
<evidence type="ECO:0000256" key="12">
    <source>
        <dbReference type="ARBA" id="ARBA00023027"/>
    </source>
</evidence>
<evidence type="ECO:0000256" key="2">
    <source>
        <dbReference type="ARBA" id="ARBA00004448"/>
    </source>
</evidence>
<evidence type="ECO:0000259" key="20">
    <source>
        <dbReference type="Pfam" id="PF06455"/>
    </source>
</evidence>
<evidence type="ECO:0000256" key="8">
    <source>
        <dbReference type="ARBA" id="ARBA00022792"/>
    </source>
</evidence>
<feature type="transmembrane region" description="Helical" evidence="17">
    <location>
        <begin position="494"/>
        <end position="513"/>
    </location>
</feature>
<evidence type="ECO:0000256" key="10">
    <source>
        <dbReference type="ARBA" id="ARBA00022982"/>
    </source>
</evidence>
<dbReference type="EMBL" id="MK636869">
    <property type="protein sequence ID" value="QID77565.1"/>
    <property type="molecule type" value="Genomic_DNA"/>
</dbReference>
<feature type="transmembrane region" description="Helical" evidence="17">
    <location>
        <begin position="134"/>
        <end position="154"/>
    </location>
</feature>
<dbReference type="InterPro" id="IPR003945">
    <property type="entry name" value="NU5C-like"/>
</dbReference>
<feature type="domain" description="NADH-Ubiquinone oxidoreductase (complex I) chain 5 N-terminal" evidence="19">
    <location>
        <begin position="40"/>
        <end position="87"/>
    </location>
</feature>
<feature type="transmembrane region" description="Helical" evidence="17">
    <location>
        <begin position="331"/>
        <end position="353"/>
    </location>
</feature>